<dbReference type="Proteomes" id="UP000800094">
    <property type="component" value="Unassembled WGS sequence"/>
</dbReference>
<dbReference type="GeneID" id="54574651"/>
<dbReference type="PANTHER" id="PTHR37842:SF2">
    <property type="entry name" value="GYLCOSYL HYDROLASE 115 C-TERMINAL DOMAIN-CONTAINING PROTEIN"/>
    <property type="match status" value="1"/>
</dbReference>
<sequence>MPMFEPTFAGHQLAPGCASLVDAPIIISDSDYEGVLIAAETLSADFARVTGDAPNLIISEPGIRTKYGIIAGSLEKSSVIHSLVSSGKLDPSSIRGKWESYITTLVEMPWEGCEKAVVICGSDKRGTIFGIYSLSEQIGVSPWYWWADVPIKKSSTIYAYNVETHAGPPSVKYRGIFVNDEAPALSGWVHEKYGPKYNAEFYKCIFELLLRLKANFLWPAMWFGFPHPGNNFFMDDPLNQELADRYGIVVSTSHHEPMQRAMNEWFDKPYHMPEKSWSWVKNKQLITEYFREGAERAKAFESYVTVGMRGDGDREMDVENPEEVLREVLDTQREIIREAYGKEDGVPQLVALYKEVQEYYENGLEIPQDVTLLFADDNFGTIRRLPTGEERKRKGGAGIYYHLEYVGEPRSYKWLNSNSLAKVWQQLDLAHRRGANRIWVFNVGDIKPLEIPISFVMGLAWNADALPRGQLPTFFKAFSEQTFGGGIADQCVDMLLRYDKLIAMRKHEHIEPETFSIINYREADTILERWQSLLHDAETLYTRISTAMQPSFFQLVLHPIKAATIYVHLQITRARNQLYALQRRTSANHYFDLAISLFKQDFHLSQEYHSLLDGKWNHIMQQPHLGYRDTWHAPSRDMISGLCLVQAGQDSNPLVGNIGVVVEGHEGVRPGLCNEESDRTHPSRRDLVPGITVPVVEPYGPKMFFELYSRSSRVVKWSLRSPVEWLHVEPAEGVMDPKVPEHDVRISVSVEWAKVPEAFDDEVLVVLESDLGDYENVHVPVINRRVTDSFIGHVESDRHVSIPATRFTDAAPGAVINPHLGREESGAVYVSLQDTIDEATCTLRYPFYTFTSAPKATFSFYFALTLDTDPSSALSYNFSLEGRPAESHRLVQSPRKAGELPPDWSASVMDCAWTRRHEADMSETGNHVLTISLRDGNIALEKIVVDLGGVRESYLGPPESYYLKA</sequence>
<dbReference type="Gene3D" id="1.20.58.2150">
    <property type="match status" value="1"/>
</dbReference>
<dbReference type="InterPro" id="IPR042301">
    <property type="entry name" value="GH115_sf"/>
</dbReference>
<name>A0A6A6IL81_9PLEO</name>
<protein>
    <submittedName>
        <fullName evidence="3">Glycoside hydrolase family 115 protein</fullName>
    </submittedName>
</protein>
<dbReference type="OrthoDB" id="4849794at2759"/>
<dbReference type="AlphaFoldDB" id="A0A6A6IL81"/>
<dbReference type="InterPro" id="IPR029018">
    <property type="entry name" value="Hex-like_dom2"/>
</dbReference>
<dbReference type="RefSeq" id="XP_033685606.1">
    <property type="nucleotide sequence ID" value="XM_033821321.1"/>
</dbReference>
<dbReference type="Pfam" id="PF17829">
    <property type="entry name" value="GH115_C"/>
    <property type="match status" value="1"/>
</dbReference>
<organism evidence="3 4">
    <name type="scientific">Trematosphaeria pertusa</name>
    <dbReference type="NCBI Taxonomy" id="390896"/>
    <lineage>
        <taxon>Eukaryota</taxon>
        <taxon>Fungi</taxon>
        <taxon>Dikarya</taxon>
        <taxon>Ascomycota</taxon>
        <taxon>Pezizomycotina</taxon>
        <taxon>Dothideomycetes</taxon>
        <taxon>Pleosporomycetidae</taxon>
        <taxon>Pleosporales</taxon>
        <taxon>Massarineae</taxon>
        <taxon>Trematosphaeriaceae</taxon>
        <taxon>Trematosphaeria</taxon>
    </lineage>
</organism>
<keyword evidence="4" id="KW-1185">Reference proteome</keyword>
<evidence type="ECO:0000313" key="3">
    <source>
        <dbReference type="EMBL" id="KAF2250602.1"/>
    </source>
</evidence>
<dbReference type="InterPro" id="IPR041437">
    <property type="entry name" value="GH115_C"/>
</dbReference>
<dbReference type="SUPFAM" id="SSF55545">
    <property type="entry name" value="beta-N-acetylhexosaminidase-like domain"/>
    <property type="match status" value="1"/>
</dbReference>
<proteinExistence type="predicted"/>
<dbReference type="Pfam" id="PF15979">
    <property type="entry name" value="Glyco_hydro_115"/>
    <property type="match status" value="1"/>
</dbReference>
<evidence type="ECO:0000313" key="4">
    <source>
        <dbReference type="Proteomes" id="UP000800094"/>
    </source>
</evidence>
<accession>A0A6A6IL81</accession>
<dbReference type="PANTHER" id="PTHR37842">
    <property type="match status" value="1"/>
</dbReference>
<evidence type="ECO:0000256" key="1">
    <source>
        <dbReference type="ARBA" id="ARBA00022801"/>
    </source>
</evidence>
<dbReference type="Gene3D" id="3.30.379.10">
    <property type="entry name" value="Chitobiase/beta-hexosaminidase domain 2-like"/>
    <property type="match status" value="1"/>
</dbReference>
<dbReference type="GO" id="GO:0016787">
    <property type="term" value="F:hydrolase activity"/>
    <property type="evidence" value="ECO:0007669"/>
    <property type="project" value="UniProtKB-KW"/>
</dbReference>
<dbReference type="InterPro" id="IPR031924">
    <property type="entry name" value="GH115"/>
</dbReference>
<dbReference type="Gene3D" id="2.60.120.1620">
    <property type="match status" value="1"/>
</dbReference>
<feature type="domain" description="Gylcosyl hydrolase 115 C-terminal" evidence="2">
    <location>
        <begin position="792"/>
        <end position="959"/>
    </location>
</feature>
<dbReference type="Gene3D" id="3.20.20.520">
    <property type="entry name" value="Glycosyl hydrolase family 115"/>
    <property type="match status" value="1"/>
</dbReference>
<keyword evidence="1 3" id="KW-0378">Hydrolase</keyword>
<dbReference type="EMBL" id="ML987193">
    <property type="protein sequence ID" value="KAF2250602.1"/>
    <property type="molecule type" value="Genomic_DNA"/>
</dbReference>
<gene>
    <name evidence="3" type="ORF">BU26DRAFT_266621</name>
</gene>
<evidence type="ECO:0000259" key="2">
    <source>
        <dbReference type="Pfam" id="PF17829"/>
    </source>
</evidence>
<reference evidence="3" key="1">
    <citation type="journal article" date="2020" name="Stud. Mycol.">
        <title>101 Dothideomycetes genomes: a test case for predicting lifestyles and emergence of pathogens.</title>
        <authorList>
            <person name="Haridas S."/>
            <person name="Albert R."/>
            <person name="Binder M."/>
            <person name="Bloem J."/>
            <person name="Labutti K."/>
            <person name="Salamov A."/>
            <person name="Andreopoulos B."/>
            <person name="Baker S."/>
            <person name="Barry K."/>
            <person name="Bills G."/>
            <person name="Bluhm B."/>
            <person name="Cannon C."/>
            <person name="Castanera R."/>
            <person name="Culley D."/>
            <person name="Daum C."/>
            <person name="Ezra D."/>
            <person name="Gonzalez J."/>
            <person name="Henrissat B."/>
            <person name="Kuo A."/>
            <person name="Liang C."/>
            <person name="Lipzen A."/>
            <person name="Lutzoni F."/>
            <person name="Magnuson J."/>
            <person name="Mondo S."/>
            <person name="Nolan M."/>
            <person name="Ohm R."/>
            <person name="Pangilinan J."/>
            <person name="Park H.-J."/>
            <person name="Ramirez L."/>
            <person name="Alfaro M."/>
            <person name="Sun H."/>
            <person name="Tritt A."/>
            <person name="Yoshinaga Y."/>
            <person name="Zwiers L.-H."/>
            <person name="Turgeon B."/>
            <person name="Goodwin S."/>
            <person name="Spatafora J."/>
            <person name="Crous P."/>
            <person name="Grigoriev I."/>
        </authorList>
    </citation>
    <scope>NUCLEOTIDE SEQUENCE</scope>
    <source>
        <strain evidence="3">CBS 122368</strain>
    </source>
</reference>